<reference evidence="2" key="1">
    <citation type="journal article" date="2019" name="Int. J. Syst. Evol. Microbiol.">
        <title>The Global Catalogue of Microorganisms (GCM) 10K type strain sequencing project: providing services to taxonomists for standard genome sequencing and annotation.</title>
        <authorList>
            <consortium name="The Broad Institute Genomics Platform"/>
            <consortium name="The Broad Institute Genome Sequencing Center for Infectious Disease"/>
            <person name="Wu L."/>
            <person name="Ma J."/>
        </authorList>
    </citation>
    <scope>NUCLEOTIDE SEQUENCE [LARGE SCALE GENOMIC DNA]</scope>
    <source>
        <strain evidence="2">KCTC 23984</strain>
    </source>
</reference>
<protein>
    <submittedName>
        <fullName evidence="1">Uncharacterized protein</fullName>
    </submittedName>
</protein>
<evidence type="ECO:0000313" key="2">
    <source>
        <dbReference type="Proteomes" id="UP001597641"/>
    </source>
</evidence>
<sequence length="53" mass="6566">MLEEMEYDEAVIEEAFRKYFELFSFYIGEVYFNILPQGWKRLERKTKIQHVLS</sequence>
<dbReference type="RefSeq" id="WP_377483391.1">
    <property type="nucleotide sequence ID" value="NZ_JBHUOX010000005.1"/>
</dbReference>
<comment type="caution">
    <text evidence="1">The sequence shown here is derived from an EMBL/GenBank/DDBJ whole genome shotgun (WGS) entry which is preliminary data.</text>
</comment>
<evidence type="ECO:0000313" key="1">
    <source>
        <dbReference type="EMBL" id="MFD3000409.1"/>
    </source>
</evidence>
<name>A0ABW6BVH2_9BACT</name>
<organism evidence="1 2">
    <name type="scientific">Pontibacter toksunensis</name>
    <dbReference type="NCBI Taxonomy" id="1332631"/>
    <lineage>
        <taxon>Bacteria</taxon>
        <taxon>Pseudomonadati</taxon>
        <taxon>Bacteroidota</taxon>
        <taxon>Cytophagia</taxon>
        <taxon>Cytophagales</taxon>
        <taxon>Hymenobacteraceae</taxon>
        <taxon>Pontibacter</taxon>
    </lineage>
</organism>
<accession>A0ABW6BVH2</accession>
<gene>
    <name evidence="1" type="ORF">ACFS7Z_08570</name>
</gene>
<keyword evidence="2" id="KW-1185">Reference proteome</keyword>
<dbReference type="Proteomes" id="UP001597641">
    <property type="component" value="Unassembled WGS sequence"/>
</dbReference>
<proteinExistence type="predicted"/>
<dbReference type="EMBL" id="JBHUOX010000005">
    <property type="protein sequence ID" value="MFD3000409.1"/>
    <property type="molecule type" value="Genomic_DNA"/>
</dbReference>